<dbReference type="eggNOG" id="COG2207">
    <property type="taxonomic scope" value="Bacteria"/>
</dbReference>
<dbReference type="InterPro" id="IPR018060">
    <property type="entry name" value="HTH_AraC"/>
</dbReference>
<dbReference type="RefSeq" id="WP_007123556.1">
    <property type="nucleotide sequence ID" value="NZ_AZDK01000005.1"/>
</dbReference>
<dbReference type="eggNOG" id="COG1917">
    <property type="taxonomic scope" value="Bacteria"/>
</dbReference>
<dbReference type="InterPro" id="IPR013096">
    <property type="entry name" value="Cupin_2"/>
</dbReference>
<keyword evidence="1" id="KW-0805">Transcription regulation</keyword>
<dbReference type="AlphaFoldDB" id="C8P9M5"/>
<dbReference type="Gene3D" id="1.10.10.60">
    <property type="entry name" value="Homeodomain-like"/>
    <property type="match status" value="1"/>
</dbReference>
<dbReference type="InterPro" id="IPR014710">
    <property type="entry name" value="RmlC-like_jellyroll"/>
</dbReference>
<comment type="caution">
    <text evidence="5">The sequence shown here is derived from an EMBL/GenBank/DDBJ whole genome shotgun (WGS) entry which is preliminary data.</text>
</comment>
<evidence type="ECO:0000256" key="2">
    <source>
        <dbReference type="ARBA" id="ARBA00023125"/>
    </source>
</evidence>
<dbReference type="EMBL" id="AZDK01000005">
    <property type="protein sequence ID" value="KRK60359.1"/>
    <property type="molecule type" value="Genomic_DNA"/>
</dbReference>
<dbReference type="InterPro" id="IPR009057">
    <property type="entry name" value="Homeodomain-like_sf"/>
</dbReference>
<feature type="domain" description="HTH araC/xylS-type" evidence="4">
    <location>
        <begin position="168"/>
        <end position="266"/>
    </location>
</feature>
<dbReference type="SMART" id="SM00342">
    <property type="entry name" value="HTH_ARAC"/>
    <property type="match status" value="1"/>
</dbReference>
<dbReference type="OrthoDB" id="9799319at2"/>
<dbReference type="PANTHER" id="PTHR43280">
    <property type="entry name" value="ARAC-FAMILY TRANSCRIPTIONAL REGULATOR"/>
    <property type="match status" value="1"/>
</dbReference>
<accession>C8P9M5</accession>
<dbReference type="Pfam" id="PF12833">
    <property type="entry name" value="HTH_18"/>
    <property type="match status" value="1"/>
</dbReference>
<dbReference type="Proteomes" id="UP000051883">
    <property type="component" value="Unassembled WGS sequence"/>
</dbReference>
<dbReference type="PATRIC" id="fig|525309.8.peg.1794"/>
<gene>
    <name evidence="6" type="ORF">FC31_GL001744</name>
    <name evidence="5" type="ORF">HMPREF0494_2019</name>
</gene>
<evidence type="ECO:0000259" key="4">
    <source>
        <dbReference type="PROSITE" id="PS01124"/>
    </source>
</evidence>
<evidence type="ECO:0000313" key="7">
    <source>
        <dbReference type="Proteomes" id="UP000003675"/>
    </source>
</evidence>
<organism evidence="5 7">
    <name type="scientific">Limosilactobacillus antri DSM 16041</name>
    <dbReference type="NCBI Taxonomy" id="525309"/>
    <lineage>
        <taxon>Bacteria</taxon>
        <taxon>Bacillati</taxon>
        <taxon>Bacillota</taxon>
        <taxon>Bacilli</taxon>
        <taxon>Lactobacillales</taxon>
        <taxon>Lactobacillaceae</taxon>
        <taxon>Limosilactobacillus</taxon>
    </lineage>
</organism>
<evidence type="ECO:0000256" key="3">
    <source>
        <dbReference type="ARBA" id="ARBA00023163"/>
    </source>
</evidence>
<keyword evidence="8" id="KW-1185">Reference proteome</keyword>
<proteinExistence type="predicted"/>
<evidence type="ECO:0000256" key="1">
    <source>
        <dbReference type="ARBA" id="ARBA00023015"/>
    </source>
</evidence>
<reference evidence="6 8" key="2">
    <citation type="journal article" date="2015" name="Genome Announc.">
        <title>Expanding the biotechnology potential of lactobacilli through comparative genomics of 213 strains and associated genera.</title>
        <authorList>
            <person name="Sun Z."/>
            <person name="Harris H.M."/>
            <person name="McCann A."/>
            <person name="Guo C."/>
            <person name="Argimon S."/>
            <person name="Zhang W."/>
            <person name="Yang X."/>
            <person name="Jeffery I.B."/>
            <person name="Cooney J.C."/>
            <person name="Kagawa T.F."/>
            <person name="Liu W."/>
            <person name="Song Y."/>
            <person name="Salvetti E."/>
            <person name="Wrobel A."/>
            <person name="Rasinkangas P."/>
            <person name="Parkhill J."/>
            <person name="Rea M.C."/>
            <person name="O'Sullivan O."/>
            <person name="Ritari J."/>
            <person name="Douillard F.P."/>
            <person name="Paul Ross R."/>
            <person name="Yang R."/>
            <person name="Briner A.E."/>
            <person name="Felis G.E."/>
            <person name="de Vos W.M."/>
            <person name="Barrangou R."/>
            <person name="Klaenhammer T.R."/>
            <person name="Caufield P.W."/>
            <person name="Cui Y."/>
            <person name="Zhang H."/>
            <person name="O'Toole P.W."/>
        </authorList>
    </citation>
    <scope>NUCLEOTIDE SEQUENCE [LARGE SCALE GENOMIC DNA]</scope>
    <source>
        <strain evidence="6 8">DSM 16041</strain>
    </source>
</reference>
<keyword evidence="2" id="KW-0238">DNA-binding</keyword>
<dbReference type="SUPFAM" id="SSF46689">
    <property type="entry name" value="Homeodomain-like"/>
    <property type="match status" value="1"/>
</dbReference>
<keyword evidence="3" id="KW-0804">Transcription</keyword>
<name>C8P9M5_9LACO</name>
<dbReference type="GO" id="GO:0003700">
    <property type="term" value="F:DNA-binding transcription factor activity"/>
    <property type="evidence" value="ECO:0007669"/>
    <property type="project" value="InterPro"/>
</dbReference>
<evidence type="ECO:0000313" key="5">
    <source>
        <dbReference type="EMBL" id="EEW52850.1"/>
    </source>
</evidence>
<evidence type="ECO:0000313" key="6">
    <source>
        <dbReference type="EMBL" id="KRK60359.1"/>
    </source>
</evidence>
<dbReference type="PROSITE" id="PS01124">
    <property type="entry name" value="HTH_ARAC_FAMILY_2"/>
    <property type="match status" value="1"/>
</dbReference>
<dbReference type="Gene3D" id="2.60.120.10">
    <property type="entry name" value="Jelly Rolls"/>
    <property type="match status" value="1"/>
</dbReference>
<protein>
    <submittedName>
        <fullName evidence="5">Cupin domain protein</fullName>
    </submittedName>
</protein>
<dbReference type="EMBL" id="ACLL01000058">
    <property type="protein sequence ID" value="EEW52850.1"/>
    <property type="molecule type" value="Genomic_DNA"/>
</dbReference>
<dbReference type="SUPFAM" id="SSF51182">
    <property type="entry name" value="RmlC-like cupins"/>
    <property type="match status" value="1"/>
</dbReference>
<dbReference type="Proteomes" id="UP000003675">
    <property type="component" value="Unassembled WGS sequence"/>
</dbReference>
<sequence length="274" mass="31320">MDELHHENVVVNTNIGIRFWRSQVNTSGYVPFHWHSSIEIVCVLAGRLDFTINGQQLAVTADQFIVIPSGVVHDVANLPNTAYVLQVPLKVLKPYVAHPEQVIFANNQLASPAYAQALDLIKKFAKLQLHHPPAFRFDSEITFAALLKILFTRLNDPDRQVPNTNNVKQLIIFINNHSTAPLTVAALARRFGYNPSYLSRRFKEQVGISLIHYIYVVKLNHLYNDLINTDTDIKQLFQKNGLTNPRTARKFFREMFGKLPNDVRREKKSKKSAH</sequence>
<dbReference type="STRING" id="525309.HMPREF0494_2019"/>
<dbReference type="Pfam" id="PF07883">
    <property type="entry name" value="Cupin_2"/>
    <property type="match status" value="1"/>
</dbReference>
<reference evidence="5 7" key="1">
    <citation type="submission" date="2009-09" db="EMBL/GenBank/DDBJ databases">
        <authorList>
            <person name="Qin X."/>
            <person name="Bachman B."/>
            <person name="Battles P."/>
            <person name="Bell A."/>
            <person name="Bess C."/>
            <person name="Bickham C."/>
            <person name="Chaboub L."/>
            <person name="Chen D."/>
            <person name="Coyle M."/>
            <person name="Deiros D.R."/>
            <person name="Dinh H."/>
            <person name="Forbes L."/>
            <person name="Fowler G."/>
            <person name="Francisco L."/>
            <person name="Fu Q."/>
            <person name="Gubbala S."/>
            <person name="Hale W."/>
            <person name="Han Y."/>
            <person name="Hemphill L."/>
            <person name="Highlander S.K."/>
            <person name="Hirani K."/>
            <person name="Hogues M."/>
            <person name="Jackson L."/>
            <person name="Jakkamsetti A."/>
            <person name="Javaid M."/>
            <person name="Jiang H."/>
            <person name="Korchina V."/>
            <person name="Kovar C."/>
            <person name="Lara F."/>
            <person name="Lee S."/>
            <person name="Mata R."/>
            <person name="Mathew T."/>
            <person name="Moen C."/>
            <person name="Morales K."/>
            <person name="Munidasa M."/>
            <person name="Nazareth L."/>
            <person name="Ngo R."/>
            <person name="Nguyen L."/>
            <person name="Okwuonu G."/>
            <person name="Ongeri F."/>
            <person name="Patil S."/>
            <person name="Petrosino J."/>
            <person name="Pham C."/>
            <person name="Pham P."/>
            <person name="Pu L.-L."/>
            <person name="Puazo M."/>
            <person name="Raj R."/>
            <person name="Reid J."/>
            <person name="Rouhana J."/>
            <person name="Saada N."/>
            <person name="Shang Y."/>
            <person name="Simmons D."/>
            <person name="Thornton R."/>
            <person name="Warren J."/>
            <person name="Weissenberger G."/>
            <person name="Zhang J."/>
            <person name="Zhang L."/>
            <person name="Zhou C."/>
            <person name="Zhu D."/>
            <person name="Muzny D."/>
            <person name="Worley K."/>
            <person name="Gibbs R."/>
        </authorList>
    </citation>
    <scope>NUCLEOTIDE SEQUENCE [LARGE SCALE GENOMIC DNA]</scope>
    <source>
        <strain evidence="5 7">DSM 16041</strain>
    </source>
</reference>
<dbReference type="InterPro" id="IPR011051">
    <property type="entry name" value="RmlC_Cupin_sf"/>
</dbReference>
<dbReference type="PANTHER" id="PTHR43280:SF2">
    <property type="entry name" value="HTH-TYPE TRANSCRIPTIONAL REGULATOR EXSA"/>
    <property type="match status" value="1"/>
</dbReference>
<evidence type="ECO:0000313" key="8">
    <source>
        <dbReference type="Proteomes" id="UP000051883"/>
    </source>
</evidence>
<dbReference type="GO" id="GO:0043565">
    <property type="term" value="F:sequence-specific DNA binding"/>
    <property type="evidence" value="ECO:0007669"/>
    <property type="project" value="InterPro"/>
</dbReference>
<dbReference type="HOGENOM" id="CLU_000445_88_3_9"/>